<evidence type="ECO:0000313" key="2">
    <source>
        <dbReference type="Proteomes" id="UP000243686"/>
    </source>
</evidence>
<dbReference type="SUPFAM" id="SSF56672">
    <property type="entry name" value="DNA/RNA polymerases"/>
    <property type="match status" value="1"/>
</dbReference>
<dbReference type="InterPro" id="IPR043128">
    <property type="entry name" value="Rev_trsase/Diguanyl_cyclase"/>
</dbReference>
<name>A0A1S8WV21_OPIVI</name>
<dbReference type="InterPro" id="IPR043502">
    <property type="entry name" value="DNA/RNA_pol_sf"/>
</dbReference>
<dbReference type="AlphaFoldDB" id="A0A1S8WV21"/>
<evidence type="ECO:0008006" key="3">
    <source>
        <dbReference type="Google" id="ProtNLM"/>
    </source>
</evidence>
<dbReference type="Gene3D" id="3.30.70.270">
    <property type="match status" value="1"/>
</dbReference>
<accession>A0A1S8WV21</accession>
<reference evidence="1 2" key="1">
    <citation type="submission" date="2015-03" db="EMBL/GenBank/DDBJ databases">
        <title>Draft genome of the nematode, Opisthorchis viverrini.</title>
        <authorList>
            <person name="Mitreva M."/>
        </authorList>
    </citation>
    <scope>NUCLEOTIDE SEQUENCE [LARGE SCALE GENOMIC DNA]</scope>
    <source>
        <strain evidence="1">Khon Kaen</strain>
    </source>
</reference>
<gene>
    <name evidence="1" type="ORF">X801_05801</name>
</gene>
<dbReference type="InterPro" id="IPR050951">
    <property type="entry name" value="Retrovirus_Pol_polyprotein"/>
</dbReference>
<dbReference type="Proteomes" id="UP000243686">
    <property type="component" value="Unassembled WGS sequence"/>
</dbReference>
<dbReference type="PANTHER" id="PTHR37984:SF5">
    <property type="entry name" value="PROTEIN NYNRIN-LIKE"/>
    <property type="match status" value="1"/>
</dbReference>
<keyword evidence="2" id="KW-1185">Reference proteome</keyword>
<dbReference type="Gene3D" id="3.10.10.10">
    <property type="entry name" value="HIV Type 1 Reverse Transcriptase, subunit A, domain 1"/>
    <property type="match status" value="1"/>
</dbReference>
<dbReference type="PANTHER" id="PTHR37984">
    <property type="entry name" value="PROTEIN CBG26694"/>
    <property type="match status" value="1"/>
</dbReference>
<evidence type="ECO:0000313" key="1">
    <source>
        <dbReference type="EMBL" id="OON18346.1"/>
    </source>
</evidence>
<organism evidence="1 2">
    <name type="scientific">Opisthorchis viverrini</name>
    <name type="common">Southeast Asian liver fluke</name>
    <dbReference type="NCBI Taxonomy" id="6198"/>
    <lineage>
        <taxon>Eukaryota</taxon>
        <taxon>Metazoa</taxon>
        <taxon>Spiralia</taxon>
        <taxon>Lophotrochozoa</taxon>
        <taxon>Platyhelminthes</taxon>
        <taxon>Trematoda</taxon>
        <taxon>Digenea</taxon>
        <taxon>Opisthorchiida</taxon>
        <taxon>Opisthorchiata</taxon>
        <taxon>Opisthorchiidae</taxon>
        <taxon>Opisthorchis</taxon>
    </lineage>
</organism>
<proteinExistence type="predicted"/>
<protein>
    <recommendedName>
        <fullName evidence="3">Reverse transcriptase/retrotransposon-derived protein RNase H-like domain-containing protein</fullName>
    </recommendedName>
</protein>
<dbReference type="EMBL" id="KV894274">
    <property type="protein sequence ID" value="OON18346.1"/>
    <property type="molecule type" value="Genomic_DNA"/>
</dbReference>
<sequence length="315" mass="36114">MSRRLDHRLIRCAQRSKESVLVCNVKEWFDVHHICQYRNRTAQSESAATVKPRLMPAHQQDIIYYPNLNVYAQIRQSKHLKTRLSSCIRETIINGGSKTRGLLKTNRLPFGIHSNPSTFQSITENVIAAIPKTSFSLNDILITECTTEKHLKSLELAHDHLKDCGYGSRKARCLAPLAKKIHPTLKSLQPRNKNELKYFVDTVVFKILPNHFESIQPFTLACDASEYSVRAALSQRRNYAQVDKKELATLFGVRRSQHFIFGQPFDIYTNKKLLFQILRENKSMRQVNLTPDAISSLSLQGVLVHITEPAEVINY</sequence>